<sequence>MGYKALDVNVISAKDLKDVNLITKMDVYAVVSISGDSQKQKFKTPVKHDGGSNPTWNFPVKFNVDDSLAHQNGMDWDFGVN</sequence>
<evidence type="ECO:0000313" key="3">
    <source>
        <dbReference type="Proteomes" id="UP001281410"/>
    </source>
</evidence>
<dbReference type="InterPro" id="IPR000008">
    <property type="entry name" value="C2_dom"/>
</dbReference>
<name>A0AAD9ZMH1_9ROSI</name>
<feature type="domain" description="C2" evidence="1">
    <location>
        <begin position="1"/>
        <end position="81"/>
    </location>
</feature>
<protein>
    <recommendedName>
        <fullName evidence="1">C2 domain-containing protein</fullName>
    </recommendedName>
</protein>
<dbReference type="PANTHER" id="PTHR32246:SF173">
    <property type="entry name" value="C2 DOMAIN-CONTAINING PROTEIN"/>
    <property type="match status" value="1"/>
</dbReference>
<dbReference type="InterPro" id="IPR035892">
    <property type="entry name" value="C2_domain_sf"/>
</dbReference>
<gene>
    <name evidence="2" type="ORF">Dsin_032197</name>
</gene>
<accession>A0AAD9ZMH1</accession>
<evidence type="ECO:0000313" key="2">
    <source>
        <dbReference type="EMBL" id="KAK3184911.1"/>
    </source>
</evidence>
<dbReference type="Gene3D" id="2.60.40.150">
    <property type="entry name" value="C2 domain"/>
    <property type="match status" value="1"/>
</dbReference>
<dbReference type="Pfam" id="PF00168">
    <property type="entry name" value="C2"/>
    <property type="match status" value="1"/>
</dbReference>
<proteinExistence type="predicted"/>
<dbReference type="GO" id="GO:0006952">
    <property type="term" value="P:defense response"/>
    <property type="evidence" value="ECO:0007669"/>
    <property type="project" value="InterPro"/>
</dbReference>
<dbReference type="AlphaFoldDB" id="A0AAD9ZMH1"/>
<dbReference type="SUPFAM" id="SSF49562">
    <property type="entry name" value="C2 domain (Calcium/lipid-binding domain, CaLB)"/>
    <property type="match status" value="1"/>
</dbReference>
<dbReference type="Proteomes" id="UP001281410">
    <property type="component" value="Unassembled WGS sequence"/>
</dbReference>
<dbReference type="PANTHER" id="PTHR32246">
    <property type="entry name" value="INGRESSION PROTEIN FIC1"/>
    <property type="match status" value="1"/>
</dbReference>
<dbReference type="PROSITE" id="PS50004">
    <property type="entry name" value="C2"/>
    <property type="match status" value="1"/>
</dbReference>
<reference evidence="2" key="1">
    <citation type="journal article" date="2023" name="Plant J.">
        <title>Genome sequences and population genomics provide insights into the demographic history, inbreeding, and mutation load of two 'living fossil' tree species of Dipteronia.</title>
        <authorList>
            <person name="Feng Y."/>
            <person name="Comes H.P."/>
            <person name="Chen J."/>
            <person name="Zhu S."/>
            <person name="Lu R."/>
            <person name="Zhang X."/>
            <person name="Li P."/>
            <person name="Qiu J."/>
            <person name="Olsen K.M."/>
            <person name="Qiu Y."/>
        </authorList>
    </citation>
    <scope>NUCLEOTIDE SEQUENCE</scope>
    <source>
        <strain evidence="2">NBL</strain>
    </source>
</reference>
<organism evidence="2 3">
    <name type="scientific">Dipteronia sinensis</name>
    <dbReference type="NCBI Taxonomy" id="43782"/>
    <lineage>
        <taxon>Eukaryota</taxon>
        <taxon>Viridiplantae</taxon>
        <taxon>Streptophyta</taxon>
        <taxon>Embryophyta</taxon>
        <taxon>Tracheophyta</taxon>
        <taxon>Spermatophyta</taxon>
        <taxon>Magnoliopsida</taxon>
        <taxon>eudicotyledons</taxon>
        <taxon>Gunneridae</taxon>
        <taxon>Pentapetalae</taxon>
        <taxon>rosids</taxon>
        <taxon>malvids</taxon>
        <taxon>Sapindales</taxon>
        <taxon>Sapindaceae</taxon>
        <taxon>Hippocastanoideae</taxon>
        <taxon>Acereae</taxon>
        <taxon>Dipteronia</taxon>
    </lineage>
</organism>
<evidence type="ECO:0000259" key="1">
    <source>
        <dbReference type="PROSITE" id="PS50004"/>
    </source>
</evidence>
<dbReference type="CDD" id="cd04051">
    <property type="entry name" value="C2_SRC2_like"/>
    <property type="match status" value="1"/>
</dbReference>
<dbReference type="InterPro" id="IPR044750">
    <property type="entry name" value="C2_SRC2/BAP"/>
</dbReference>
<keyword evidence="3" id="KW-1185">Reference proteome</keyword>
<comment type="caution">
    <text evidence="2">The sequence shown here is derived from an EMBL/GenBank/DDBJ whole genome shotgun (WGS) entry which is preliminary data.</text>
</comment>
<dbReference type="EMBL" id="JANJYJ010000010">
    <property type="protein sequence ID" value="KAK3184911.1"/>
    <property type="molecule type" value="Genomic_DNA"/>
</dbReference>